<dbReference type="GO" id="GO:0006412">
    <property type="term" value="P:translation"/>
    <property type="evidence" value="ECO:0007669"/>
    <property type="project" value="UniProtKB-UniRule"/>
</dbReference>
<dbReference type="GO" id="GO:0005840">
    <property type="term" value="C:ribosome"/>
    <property type="evidence" value="ECO:0007669"/>
    <property type="project" value="UniProtKB-KW"/>
</dbReference>
<dbReference type="NCBIfam" id="TIGR00009">
    <property type="entry name" value="L28"/>
    <property type="match status" value="1"/>
</dbReference>
<evidence type="ECO:0000313" key="6">
    <source>
        <dbReference type="EMBL" id="OGL87419.1"/>
    </source>
</evidence>
<sequence>MARVCSQCGRGALSAQSRSHSNIATKRRQFLNLQTRRVNGQKVKICTRCLRTMTNKAT</sequence>
<evidence type="ECO:0000256" key="4">
    <source>
        <dbReference type="ARBA" id="ARBA00035174"/>
    </source>
</evidence>
<dbReference type="PANTHER" id="PTHR39080:SF1">
    <property type="entry name" value="LARGE RIBOSOMAL SUBUNIT PROTEIN BL28A"/>
    <property type="match status" value="1"/>
</dbReference>
<evidence type="ECO:0000313" key="7">
    <source>
        <dbReference type="Proteomes" id="UP000178723"/>
    </source>
</evidence>
<proteinExistence type="inferred from homology"/>
<gene>
    <name evidence="5" type="primary">rpmB</name>
    <name evidence="6" type="ORF">A3I40_02540</name>
</gene>
<organism evidence="6 7">
    <name type="scientific">Candidatus Uhrbacteria bacterium RIFCSPLOWO2_02_FULL_48_12</name>
    <dbReference type="NCBI Taxonomy" id="1802407"/>
    <lineage>
        <taxon>Bacteria</taxon>
        <taxon>Candidatus Uhriibacteriota</taxon>
    </lineage>
</organism>
<dbReference type="InterPro" id="IPR026569">
    <property type="entry name" value="Ribosomal_bL28"/>
</dbReference>
<comment type="caution">
    <text evidence="6">The sequence shown here is derived from an EMBL/GenBank/DDBJ whole genome shotgun (WGS) entry which is preliminary data.</text>
</comment>
<dbReference type="PANTHER" id="PTHR39080">
    <property type="entry name" value="50S RIBOSOMAL PROTEIN L28"/>
    <property type="match status" value="1"/>
</dbReference>
<dbReference type="InterPro" id="IPR050096">
    <property type="entry name" value="Bacterial_rp_bL28"/>
</dbReference>
<evidence type="ECO:0000256" key="3">
    <source>
        <dbReference type="ARBA" id="ARBA00023274"/>
    </source>
</evidence>
<dbReference type="Proteomes" id="UP000178723">
    <property type="component" value="Unassembled WGS sequence"/>
</dbReference>
<dbReference type="InterPro" id="IPR034704">
    <property type="entry name" value="Ribosomal_bL28/bL31-like_sf"/>
</dbReference>
<dbReference type="STRING" id="1802407.A3I40_02540"/>
<keyword evidence="3 5" id="KW-0687">Ribonucleoprotein</keyword>
<accession>A0A1F7VA37</accession>
<dbReference type="EMBL" id="MGEP01000012">
    <property type="protein sequence ID" value="OGL87419.1"/>
    <property type="molecule type" value="Genomic_DNA"/>
</dbReference>
<dbReference type="Pfam" id="PF00830">
    <property type="entry name" value="Ribosomal_L28"/>
    <property type="match status" value="1"/>
</dbReference>
<dbReference type="GO" id="GO:0003735">
    <property type="term" value="F:structural constituent of ribosome"/>
    <property type="evidence" value="ECO:0007669"/>
    <property type="project" value="InterPro"/>
</dbReference>
<keyword evidence="2 5" id="KW-0689">Ribosomal protein</keyword>
<dbReference type="Gene3D" id="2.30.170.40">
    <property type="entry name" value="Ribosomal protein L28/L24"/>
    <property type="match status" value="1"/>
</dbReference>
<dbReference type="AlphaFoldDB" id="A0A1F7VA37"/>
<protein>
    <recommendedName>
        <fullName evidence="4 5">Large ribosomal subunit protein bL28</fullName>
    </recommendedName>
</protein>
<dbReference type="InterPro" id="IPR001383">
    <property type="entry name" value="Ribosomal_bL28_bact-type"/>
</dbReference>
<reference evidence="6 7" key="1">
    <citation type="journal article" date="2016" name="Nat. Commun.">
        <title>Thousands of microbial genomes shed light on interconnected biogeochemical processes in an aquifer system.</title>
        <authorList>
            <person name="Anantharaman K."/>
            <person name="Brown C.T."/>
            <person name="Hug L.A."/>
            <person name="Sharon I."/>
            <person name="Castelle C.J."/>
            <person name="Probst A.J."/>
            <person name="Thomas B.C."/>
            <person name="Singh A."/>
            <person name="Wilkins M.J."/>
            <person name="Karaoz U."/>
            <person name="Brodie E.L."/>
            <person name="Williams K.H."/>
            <person name="Hubbard S.S."/>
            <person name="Banfield J.F."/>
        </authorList>
    </citation>
    <scope>NUCLEOTIDE SEQUENCE [LARGE SCALE GENOMIC DNA]</scope>
</reference>
<name>A0A1F7VA37_9BACT</name>
<dbReference type="InterPro" id="IPR037147">
    <property type="entry name" value="Ribosomal_bL28_sf"/>
</dbReference>
<comment type="similarity">
    <text evidence="1 5">Belongs to the bacterial ribosomal protein bL28 family.</text>
</comment>
<evidence type="ECO:0000256" key="5">
    <source>
        <dbReference type="HAMAP-Rule" id="MF_00373"/>
    </source>
</evidence>
<dbReference type="SUPFAM" id="SSF143800">
    <property type="entry name" value="L28p-like"/>
    <property type="match status" value="1"/>
</dbReference>
<dbReference type="GO" id="GO:1990904">
    <property type="term" value="C:ribonucleoprotein complex"/>
    <property type="evidence" value="ECO:0007669"/>
    <property type="project" value="UniProtKB-KW"/>
</dbReference>
<evidence type="ECO:0000256" key="1">
    <source>
        <dbReference type="ARBA" id="ARBA00008760"/>
    </source>
</evidence>
<dbReference type="HAMAP" id="MF_00373">
    <property type="entry name" value="Ribosomal_bL28"/>
    <property type="match status" value="1"/>
</dbReference>
<evidence type="ECO:0000256" key="2">
    <source>
        <dbReference type="ARBA" id="ARBA00022980"/>
    </source>
</evidence>